<dbReference type="EMBL" id="CP021781">
    <property type="protein sequence ID" value="AXA34496.1"/>
    <property type="molecule type" value="Genomic_DNA"/>
</dbReference>
<evidence type="ECO:0000256" key="3">
    <source>
        <dbReference type="ARBA" id="ARBA00022857"/>
    </source>
</evidence>
<dbReference type="GO" id="GO:0051287">
    <property type="term" value="F:NAD binding"/>
    <property type="evidence" value="ECO:0007669"/>
    <property type="project" value="InterPro"/>
</dbReference>
<feature type="domain" description="Semialdehyde dehydrogenase NAD-binding" evidence="7">
    <location>
        <begin position="4"/>
        <end position="132"/>
    </location>
</feature>
<keyword evidence="11" id="KW-1185">Reference proteome</keyword>
<protein>
    <submittedName>
        <fullName evidence="8">N-acetyl-gamma-glutamyl-phosphate reductase</fullName>
        <ecNumber evidence="9">1.2.1.38</ecNumber>
    </submittedName>
</protein>
<dbReference type="Pfam" id="PF22698">
    <property type="entry name" value="Semialdhyde_dhC_1"/>
    <property type="match status" value="1"/>
</dbReference>
<evidence type="ECO:0000256" key="4">
    <source>
        <dbReference type="ARBA" id="ARBA00023002"/>
    </source>
</evidence>
<keyword evidence="1" id="KW-0055">Arginine biosynthesis</keyword>
<dbReference type="CDD" id="cd23934">
    <property type="entry name" value="AGPR_1_C"/>
    <property type="match status" value="1"/>
</dbReference>
<dbReference type="Proteomes" id="UP000681131">
    <property type="component" value="Chromosome"/>
</dbReference>
<sequence>MKKRICIAGMNGYTGQILKKLINNHPNFELVGSLGLSSNKKDQYRYFLDDLNSENFDVDFLLLATPADISIEIVDKINQKNINTKILDLSGAFRLKKEGLERWYGLTHSIPAFDDGAKYGLSPYVKFSDKDTLIANPGCYATCILLSIIPLLKNNLIKPDNIIIDAKSGVSGAGKTPSSELMFSEMLNNFYPYKIGKHQHTPEILKYLADFNLEEDNFFLSTSMLPIHSGISISIYADLNFSKDMLNNNDIKRVINEAYDNEYNNYPLFKFIDMTKQSNETLLSFLSIKSVVNTPNTQLGFLVKGNKIIIFACIDNLLKGAATQALENLNNYYDLPVDTGL</sequence>
<dbReference type="PANTHER" id="PTHR32338:SF10">
    <property type="entry name" value="N-ACETYL-GAMMA-GLUTAMYL-PHOSPHATE REDUCTASE, CHLOROPLASTIC-RELATED"/>
    <property type="match status" value="1"/>
</dbReference>
<evidence type="ECO:0000313" key="9">
    <source>
        <dbReference type="EMBL" id="QIW12743.1"/>
    </source>
</evidence>
<keyword evidence="2" id="KW-0028">Amino-acid biosynthesis</keyword>
<dbReference type="NCBIfam" id="TIGR01850">
    <property type="entry name" value="argC"/>
    <property type="match status" value="1"/>
</dbReference>
<dbReference type="InterPro" id="IPR000534">
    <property type="entry name" value="Semialdehyde_DH_NAD-bd"/>
</dbReference>
<dbReference type="GO" id="GO:0003942">
    <property type="term" value="F:N-acetyl-gamma-glutamyl-phosphate reductase activity"/>
    <property type="evidence" value="ECO:0007669"/>
    <property type="project" value="UniProtKB-EC"/>
</dbReference>
<dbReference type="SUPFAM" id="SSF55347">
    <property type="entry name" value="Glyceraldehyde-3-phosphate dehydrogenase-like, C-terminal domain"/>
    <property type="match status" value="1"/>
</dbReference>
<evidence type="ECO:0000313" key="8">
    <source>
        <dbReference type="EMBL" id="AXA34496.1"/>
    </source>
</evidence>
<keyword evidence="4 9" id="KW-0560">Oxidoreductase</keyword>
<evidence type="ECO:0000313" key="10">
    <source>
        <dbReference type="Proteomes" id="UP000251120"/>
    </source>
</evidence>
<dbReference type="InterPro" id="IPR050085">
    <property type="entry name" value="AGPR"/>
</dbReference>
<reference evidence="9 11" key="2">
    <citation type="submission" date="2019-08" db="EMBL/GenBank/DDBJ databases">
        <title>Complete genome sequences of Francisella adeliensis (FSC1325 and FSC1326).</title>
        <authorList>
            <person name="Ohrman C."/>
            <person name="Uneklint I."/>
            <person name="Vallesi A."/>
            <person name="Karlsson L."/>
            <person name="Sjodin A."/>
        </authorList>
    </citation>
    <scope>NUCLEOTIDE SEQUENCE [LARGE SCALE GENOMIC DNA]</scope>
    <source>
        <strain evidence="9 11">FSC1325</strain>
    </source>
</reference>
<evidence type="ECO:0000313" key="11">
    <source>
        <dbReference type="Proteomes" id="UP000681131"/>
    </source>
</evidence>
<dbReference type="InterPro" id="IPR000706">
    <property type="entry name" value="AGPR_type-1"/>
</dbReference>
<dbReference type="EC" id="1.2.1.38" evidence="9"/>
<comment type="pathway">
    <text evidence="5">Amino-acid biosynthesis.</text>
</comment>
<evidence type="ECO:0000256" key="5">
    <source>
        <dbReference type="ARBA" id="ARBA00029440"/>
    </source>
</evidence>
<evidence type="ECO:0000256" key="2">
    <source>
        <dbReference type="ARBA" id="ARBA00022605"/>
    </source>
</evidence>
<evidence type="ECO:0000256" key="1">
    <source>
        <dbReference type="ARBA" id="ARBA00022571"/>
    </source>
</evidence>
<dbReference type="AlphaFoldDB" id="A0A2Z4Y0T4"/>
<dbReference type="OrthoDB" id="9801289at2"/>
<feature type="active site" evidence="6">
    <location>
        <position position="139"/>
    </location>
</feature>
<gene>
    <name evidence="8" type="primary">argC</name>
    <name evidence="8" type="ORF">CDH04_08850</name>
    <name evidence="9" type="ORF">FZC43_08855</name>
</gene>
<dbReference type="EMBL" id="CP043424">
    <property type="protein sequence ID" value="QIW12743.1"/>
    <property type="molecule type" value="Genomic_DNA"/>
</dbReference>
<dbReference type="GO" id="GO:0006526">
    <property type="term" value="P:L-arginine biosynthetic process"/>
    <property type="evidence" value="ECO:0007669"/>
    <property type="project" value="UniProtKB-KW"/>
</dbReference>
<dbReference type="PANTHER" id="PTHR32338">
    <property type="entry name" value="N-ACETYL-GAMMA-GLUTAMYL-PHOSPHATE REDUCTASE, CHLOROPLASTIC-RELATED-RELATED"/>
    <property type="match status" value="1"/>
</dbReference>
<dbReference type="InterPro" id="IPR036291">
    <property type="entry name" value="NAD(P)-bd_dom_sf"/>
</dbReference>
<name>A0A2Z4Y0T4_9GAMM</name>
<evidence type="ECO:0000259" key="7">
    <source>
        <dbReference type="SMART" id="SM00859"/>
    </source>
</evidence>
<dbReference type="Pfam" id="PF01118">
    <property type="entry name" value="Semialdhyde_dh"/>
    <property type="match status" value="1"/>
</dbReference>
<keyword evidence="3" id="KW-0521">NADP</keyword>
<accession>A0A2Z4Y0T4</accession>
<dbReference type="SUPFAM" id="SSF51735">
    <property type="entry name" value="NAD(P)-binding Rossmann-fold domains"/>
    <property type="match status" value="1"/>
</dbReference>
<proteinExistence type="predicted"/>
<dbReference type="PROSITE" id="PS01224">
    <property type="entry name" value="ARGC"/>
    <property type="match status" value="1"/>
</dbReference>
<reference evidence="8 10" key="1">
    <citation type="submission" date="2017-06" db="EMBL/GenBank/DDBJ databases">
        <title>Complete genome of Francisella adeliensis.</title>
        <authorList>
            <person name="Vallesi A."/>
            <person name="Sjodin A."/>
        </authorList>
    </citation>
    <scope>NUCLEOTIDE SEQUENCE [LARGE SCALE GENOMIC DNA]</scope>
    <source>
        <strain evidence="8 10">FDC440</strain>
    </source>
</reference>
<dbReference type="GO" id="GO:0070401">
    <property type="term" value="F:NADP+ binding"/>
    <property type="evidence" value="ECO:0007669"/>
    <property type="project" value="InterPro"/>
</dbReference>
<dbReference type="KEGG" id="fad:CDH04_08850"/>
<dbReference type="Gene3D" id="3.40.50.720">
    <property type="entry name" value="NAD(P)-binding Rossmann-like Domain"/>
    <property type="match status" value="1"/>
</dbReference>
<dbReference type="InterPro" id="IPR058924">
    <property type="entry name" value="AGPR_dimerisation_dom"/>
</dbReference>
<dbReference type="Gene3D" id="3.30.360.10">
    <property type="entry name" value="Dihydrodipicolinate Reductase, domain 2"/>
    <property type="match status" value="1"/>
</dbReference>
<dbReference type="RefSeq" id="WP_112870673.1">
    <property type="nucleotide sequence ID" value="NZ_CP021781.1"/>
</dbReference>
<dbReference type="Proteomes" id="UP000251120">
    <property type="component" value="Chromosome"/>
</dbReference>
<dbReference type="InterPro" id="IPR023013">
    <property type="entry name" value="AGPR_AS"/>
</dbReference>
<dbReference type="SMART" id="SM00859">
    <property type="entry name" value="Semialdhyde_dh"/>
    <property type="match status" value="1"/>
</dbReference>
<evidence type="ECO:0000256" key="6">
    <source>
        <dbReference type="PROSITE-ProRule" id="PRU10010"/>
    </source>
</evidence>
<organism evidence="8 10">
    <name type="scientific">Francisella adeliensis</name>
    <dbReference type="NCBI Taxonomy" id="2007306"/>
    <lineage>
        <taxon>Bacteria</taxon>
        <taxon>Pseudomonadati</taxon>
        <taxon>Pseudomonadota</taxon>
        <taxon>Gammaproteobacteria</taxon>
        <taxon>Thiotrichales</taxon>
        <taxon>Francisellaceae</taxon>
        <taxon>Francisella</taxon>
    </lineage>
</organism>